<dbReference type="GO" id="GO:0009733">
    <property type="term" value="P:response to auxin"/>
    <property type="evidence" value="ECO:0007669"/>
    <property type="project" value="InterPro"/>
</dbReference>
<name>A0A978UIW0_ZIZJJ</name>
<gene>
    <name evidence="2" type="ORF">FEM48_Zijuj11G0122700</name>
</gene>
<reference evidence="2" key="1">
    <citation type="journal article" date="2021" name="Front. Plant Sci.">
        <title>Chromosome-Scale Genome Assembly for Chinese Sour Jujube and Insights Into Its Genome Evolution and Domestication Signature.</title>
        <authorList>
            <person name="Shen L.-Y."/>
            <person name="Luo H."/>
            <person name="Wang X.-L."/>
            <person name="Wang X.-M."/>
            <person name="Qiu X.-J."/>
            <person name="Liu H."/>
            <person name="Zhou S.-S."/>
            <person name="Jia K.-H."/>
            <person name="Nie S."/>
            <person name="Bao Y.-T."/>
            <person name="Zhang R.-G."/>
            <person name="Yun Q.-Z."/>
            <person name="Chai Y.-H."/>
            <person name="Lu J.-Y."/>
            <person name="Li Y."/>
            <person name="Zhao S.-W."/>
            <person name="Mao J.-F."/>
            <person name="Jia S.-G."/>
            <person name="Mao Y.-M."/>
        </authorList>
    </citation>
    <scope>NUCLEOTIDE SEQUENCE</scope>
    <source>
        <strain evidence="2">AT0</strain>
        <tissue evidence="2">Leaf</tissue>
    </source>
</reference>
<accession>A0A978UIW0</accession>
<comment type="caution">
    <text evidence="2">The sequence shown here is derived from an EMBL/GenBank/DDBJ whole genome shotgun (WGS) entry which is preliminary data.</text>
</comment>
<evidence type="ECO:0000256" key="1">
    <source>
        <dbReference type="ARBA" id="ARBA00006974"/>
    </source>
</evidence>
<dbReference type="Proteomes" id="UP000813462">
    <property type="component" value="Unassembled WGS sequence"/>
</dbReference>
<dbReference type="EMBL" id="JAEACU010000011">
    <property type="protein sequence ID" value="KAH7514741.1"/>
    <property type="molecule type" value="Genomic_DNA"/>
</dbReference>
<dbReference type="Pfam" id="PF02519">
    <property type="entry name" value="Auxin_inducible"/>
    <property type="match status" value="2"/>
</dbReference>
<dbReference type="InterPro" id="IPR003676">
    <property type="entry name" value="SAUR_fam"/>
</dbReference>
<evidence type="ECO:0000313" key="3">
    <source>
        <dbReference type="Proteomes" id="UP000813462"/>
    </source>
</evidence>
<comment type="similarity">
    <text evidence="1">Belongs to the ARG7 family.</text>
</comment>
<dbReference type="PANTHER" id="PTHR31374:SF418">
    <property type="entry name" value="AUXIN-RESPONSIVE FAMILY PROTEIN"/>
    <property type="match status" value="1"/>
</dbReference>
<protein>
    <recommendedName>
        <fullName evidence="4">Auxin-induced protein 15A-like</fullName>
    </recommendedName>
</protein>
<evidence type="ECO:0000313" key="2">
    <source>
        <dbReference type="EMBL" id="KAH7514741.1"/>
    </source>
</evidence>
<proteinExistence type="inferred from homology"/>
<dbReference type="PANTHER" id="PTHR31374">
    <property type="entry name" value="AUXIN-INDUCED PROTEIN-LIKE-RELATED"/>
    <property type="match status" value="1"/>
</dbReference>
<organism evidence="2 3">
    <name type="scientific">Ziziphus jujuba var. spinosa</name>
    <dbReference type="NCBI Taxonomy" id="714518"/>
    <lineage>
        <taxon>Eukaryota</taxon>
        <taxon>Viridiplantae</taxon>
        <taxon>Streptophyta</taxon>
        <taxon>Embryophyta</taxon>
        <taxon>Tracheophyta</taxon>
        <taxon>Spermatophyta</taxon>
        <taxon>Magnoliopsida</taxon>
        <taxon>eudicotyledons</taxon>
        <taxon>Gunneridae</taxon>
        <taxon>Pentapetalae</taxon>
        <taxon>rosids</taxon>
        <taxon>fabids</taxon>
        <taxon>Rosales</taxon>
        <taxon>Rhamnaceae</taxon>
        <taxon>Paliureae</taxon>
        <taxon>Ziziphus</taxon>
    </lineage>
</organism>
<sequence length="208" mass="23417">MRGLRSFMAKLGLKSGSAQDTSKNRRDKKMVPEGYFPVYVGDDQKRFVIPIEILSETMFKALLNQFKDENMTSVNKPITIGCTTQFFEGILNLVNMKPSIIMVCSLRSLIAKLGLKRGSVQNITKRRRRAKAMVPPGFLPIHIGDDRKEYVVPVAFLSEIMCKALLNQFKDENMTAIDKPIALGCSTQLFEGLLNLLNFNINKLTPTL</sequence>
<dbReference type="AlphaFoldDB" id="A0A978UIW0"/>
<evidence type="ECO:0008006" key="4">
    <source>
        <dbReference type="Google" id="ProtNLM"/>
    </source>
</evidence>